<dbReference type="EMBL" id="JAQQWN010000004">
    <property type="protein sequence ID" value="KAK8089825.1"/>
    <property type="molecule type" value="Genomic_DNA"/>
</dbReference>
<feature type="compositionally biased region" description="Polar residues" evidence="1">
    <location>
        <begin position="56"/>
        <end position="66"/>
    </location>
</feature>
<feature type="compositionally biased region" description="Polar residues" evidence="1">
    <location>
        <begin position="225"/>
        <end position="234"/>
    </location>
</feature>
<feature type="compositionally biased region" description="Polar residues" evidence="1">
    <location>
        <begin position="98"/>
        <end position="110"/>
    </location>
</feature>
<dbReference type="GeneID" id="92042161"/>
<reference evidence="2 3" key="1">
    <citation type="submission" date="2023-01" db="EMBL/GenBank/DDBJ databases">
        <title>Analysis of 21 Apiospora genomes using comparative genomics revels a genus with tremendous synthesis potential of carbohydrate active enzymes and secondary metabolites.</title>
        <authorList>
            <person name="Sorensen T."/>
        </authorList>
    </citation>
    <scope>NUCLEOTIDE SEQUENCE [LARGE SCALE GENOMIC DNA]</scope>
    <source>
        <strain evidence="2 3">CBS 114990</strain>
    </source>
</reference>
<evidence type="ECO:0000313" key="2">
    <source>
        <dbReference type="EMBL" id="KAK8089825.1"/>
    </source>
</evidence>
<comment type="caution">
    <text evidence="2">The sequence shown here is derived from an EMBL/GenBank/DDBJ whole genome shotgun (WGS) entry which is preliminary data.</text>
</comment>
<evidence type="ECO:0000313" key="3">
    <source>
        <dbReference type="Proteomes" id="UP001433268"/>
    </source>
</evidence>
<feature type="compositionally biased region" description="Polar residues" evidence="1">
    <location>
        <begin position="163"/>
        <end position="174"/>
    </location>
</feature>
<sequence>MDDIPAGDHFKEQATIDSLPVQVDIAEKVPVDQEPQDTTELQPTQVEAVEKEPTGQHLQEQTTVESQLVVGGSSVEEAASETVVPIKKSKKKKNKKSQSTIEPTSDSLVPSLNEPLQDVTVADAPSQPQPDETSRPAALPSADAPKPDDARQAESVPLGESVPVTSSATRQSTPELDYLPSAPGVHLRRKDSVDAPREEIYFPSALSMLPAVNALQGHRYPAQAETKSSEQQGPPSELEEGKNMPEEPHGWAEDSDRRGEPGELGTEALRTTPAPVHVTTGFDGPDLSQDKSTKPTVAEDVEELHPRPEPRPIFSAVRRSSSGALVGLV</sequence>
<dbReference type="RefSeq" id="XP_066672719.1">
    <property type="nucleotide sequence ID" value="XM_066809101.1"/>
</dbReference>
<feature type="region of interest" description="Disordered" evidence="1">
    <location>
        <begin position="217"/>
        <end position="329"/>
    </location>
</feature>
<gene>
    <name evidence="2" type="ORF">PG997_004786</name>
</gene>
<keyword evidence="3" id="KW-1185">Reference proteome</keyword>
<feature type="region of interest" description="Disordered" evidence="1">
    <location>
        <begin position="48"/>
        <end position="195"/>
    </location>
</feature>
<protein>
    <submittedName>
        <fullName evidence="2">Uncharacterized protein</fullName>
    </submittedName>
</protein>
<evidence type="ECO:0000256" key="1">
    <source>
        <dbReference type="SAM" id="MobiDB-lite"/>
    </source>
</evidence>
<feature type="compositionally biased region" description="Basic residues" evidence="1">
    <location>
        <begin position="87"/>
        <end position="96"/>
    </location>
</feature>
<feature type="compositionally biased region" description="Basic and acidic residues" evidence="1">
    <location>
        <begin position="239"/>
        <end position="261"/>
    </location>
</feature>
<dbReference type="Proteomes" id="UP001433268">
    <property type="component" value="Unassembled WGS sequence"/>
</dbReference>
<accession>A0ABR1X331</accession>
<proteinExistence type="predicted"/>
<organism evidence="2 3">
    <name type="scientific">Apiospora hydei</name>
    <dbReference type="NCBI Taxonomy" id="1337664"/>
    <lineage>
        <taxon>Eukaryota</taxon>
        <taxon>Fungi</taxon>
        <taxon>Dikarya</taxon>
        <taxon>Ascomycota</taxon>
        <taxon>Pezizomycotina</taxon>
        <taxon>Sordariomycetes</taxon>
        <taxon>Xylariomycetidae</taxon>
        <taxon>Amphisphaeriales</taxon>
        <taxon>Apiosporaceae</taxon>
        <taxon>Apiospora</taxon>
    </lineage>
</organism>
<name>A0ABR1X331_9PEZI</name>